<feature type="transmembrane region" description="Helical" evidence="1">
    <location>
        <begin position="143"/>
        <end position="163"/>
    </location>
</feature>
<accession>A0ABR7EJ22</accession>
<dbReference type="EMBL" id="JACOON010000007">
    <property type="protein sequence ID" value="MBC5649144.1"/>
    <property type="molecule type" value="Genomic_DNA"/>
</dbReference>
<dbReference type="RefSeq" id="WP_186858599.1">
    <property type="nucleotide sequence ID" value="NZ_JACOON010000007.1"/>
</dbReference>
<reference evidence="2 3" key="1">
    <citation type="submission" date="2020-08" db="EMBL/GenBank/DDBJ databases">
        <title>Genome public.</title>
        <authorList>
            <person name="Liu C."/>
            <person name="Sun Q."/>
        </authorList>
    </citation>
    <scope>NUCLEOTIDE SEQUENCE [LARGE SCALE GENOMIC DNA]</scope>
    <source>
        <strain evidence="2 3">NSJ-35</strain>
    </source>
</reference>
<evidence type="ECO:0000313" key="2">
    <source>
        <dbReference type="EMBL" id="MBC5649144.1"/>
    </source>
</evidence>
<comment type="caution">
    <text evidence="2">The sequence shown here is derived from an EMBL/GenBank/DDBJ whole genome shotgun (WGS) entry which is preliminary data.</text>
</comment>
<name>A0ABR7EJ22_9FIRM</name>
<keyword evidence="3" id="KW-1185">Reference proteome</keyword>
<evidence type="ECO:0000313" key="3">
    <source>
        <dbReference type="Proteomes" id="UP000606889"/>
    </source>
</evidence>
<gene>
    <name evidence="2" type="ORF">H8S18_12415</name>
</gene>
<organism evidence="2 3">
    <name type="scientific">Christensenella tenuis</name>
    <dbReference type="NCBI Taxonomy" id="2763033"/>
    <lineage>
        <taxon>Bacteria</taxon>
        <taxon>Bacillati</taxon>
        <taxon>Bacillota</taxon>
        <taxon>Clostridia</taxon>
        <taxon>Christensenellales</taxon>
        <taxon>Christensenellaceae</taxon>
        <taxon>Christensenella</taxon>
    </lineage>
</organism>
<protein>
    <submittedName>
        <fullName evidence="2">Uncharacterized protein</fullName>
    </submittedName>
</protein>
<keyword evidence="1" id="KW-1133">Transmembrane helix</keyword>
<feature type="transmembrane region" description="Helical" evidence="1">
    <location>
        <begin position="169"/>
        <end position="189"/>
    </location>
</feature>
<proteinExistence type="predicted"/>
<dbReference type="Proteomes" id="UP000606889">
    <property type="component" value="Unassembled WGS sequence"/>
</dbReference>
<sequence>MSNTNYDPQRNEEIKGRCPIADSELCEWLGKNGCYQCYISSLKSSAQKEEALEHWKVTLSYLPDNIDDLHMSDECQFCKDEPPEKAEYYATFEMAHPEPYAEKGMILGLGKKVRTPIGSLLSIQASVGKECKKAMKMTDALQIGTFLGFLVLAFVLLMIPQIGQAMANWMAFMPYIFIALMLLAGYFLGKNLAAAHLKKIKKRVKVNLTEIPLIKQMLNRGWFFFQTGSDGMPKIFFHKTKIYDRLKRPCECAEEEEDEMLDNINI</sequence>
<evidence type="ECO:0000256" key="1">
    <source>
        <dbReference type="SAM" id="Phobius"/>
    </source>
</evidence>
<keyword evidence="1" id="KW-0812">Transmembrane</keyword>
<keyword evidence="1" id="KW-0472">Membrane</keyword>